<evidence type="ECO:0000313" key="4">
    <source>
        <dbReference type="RefSeq" id="XP_025413619.1"/>
    </source>
</evidence>
<dbReference type="InterPro" id="IPR045902">
    <property type="entry name" value="SANBR-like"/>
</dbReference>
<dbReference type="GeneID" id="112685817"/>
<evidence type="ECO:0000313" key="3">
    <source>
        <dbReference type="Proteomes" id="UP000694846"/>
    </source>
</evidence>
<dbReference type="RefSeq" id="XP_025413619.1">
    <property type="nucleotide sequence ID" value="XM_025557834.1"/>
</dbReference>
<dbReference type="OrthoDB" id="550012at2759"/>
<dbReference type="AlphaFoldDB" id="A0A8B8FRN9"/>
<feature type="region of interest" description="Disordered" evidence="1">
    <location>
        <begin position="747"/>
        <end position="767"/>
    </location>
</feature>
<dbReference type="Proteomes" id="UP000694846">
    <property type="component" value="Unplaced"/>
</dbReference>
<reference evidence="4" key="1">
    <citation type="submission" date="2025-08" db="UniProtKB">
        <authorList>
            <consortium name="RefSeq"/>
        </authorList>
    </citation>
    <scope>IDENTIFICATION</scope>
    <source>
        <tissue evidence="4">Whole body</tissue>
    </source>
</reference>
<organism evidence="3 4">
    <name type="scientific">Sipha flava</name>
    <name type="common">yellow sugarcane aphid</name>
    <dbReference type="NCBI Taxonomy" id="143950"/>
    <lineage>
        <taxon>Eukaryota</taxon>
        <taxon>Metazoa</taxon>
        <taxon>Ecdysozoa</taxon>
        <taxon>Arthropoda</taxon>
        <taxon>Hexapoda</taxon>
        <taxon>Insecta</taxon>
        <taxon>Pterygota</taxon>
        <taxon>Neoptera</taxon>
        <taxon>Paraneoptera</taxon>
        <taxon>Hemiptera</taxon>
        <taxon>Sternorrhyncha</taxon>
        <taxon>Aphidomorpha</taxon>
        <taxon>Aphidoidea</taxon>
        <taxon>Aphididae</taxon>
        <taxon>Sipha</taxon>
    </lineage>
</organism>
<gene>
    <name evidence="4" type="primary">LOC112685817</name>
</gene>
<name>A0A8B8FRN9_9HEMI</name>
<accession>A0A8B8FRN9</accession>
<feature type="region of interest" description="Disordered" evidence="1">
    <location>
        <begin position="623"/>
        <end position="650"/>
    </location>
</feature>
<sequence>MTSSTDELNKLDSALCITSEDDQIDLQEFLDFLILAYRINDVLTTDKDNIKHDTHINWTEISRNNLFSRLLSKKYDTVEEEGKIIMQSTSIERIQYILKHKLKEIMNEGILDSVLPFIVKKTLTTNALKTFESFGSKTSNSLSKDKLCLKQKCNATENLSRSKGDTEIEINVCDAVQKLKKVFRCPKRLLISKMGYFSEVTKGQRLEDIDISVHCEIPIFDWLIKWVKKDLKPKNEWPSLDNGNVVPILVSASFLQMEPLFLECLLFCKNNINDVLSSSASFGCVNDGVITRLSNQFNNCDVENMVDVKDKLKSRLFTKLIWDLCKRNPKQESGHYSTLAYAYYCCRCNTILVPSVAGRIPCKPPTFKVAHNGNVIACHFRDPKWTLNDHVKSMFSKYKCWRIVYWSLWSECHFMRCSRCQQMYPVKNQRWCQFHTQLPQYYPVENNRYLFYPIGRYPCCNERTFKYEPIKNPFGCRYREHIPILEHTAEIETYKIMQMFPSLTINDPPMFFSNGFSKLIDPHGDVKGNSDQNMAWAVESHRFTPFIVSSEGTCKKSQFWWDNVVMGTSSNKKPLLTELWDKPFARVSVSPSISNNIYESTEVPLNETHSSFGSSFEEVEDSLSSFSDSDSNHSEKTTYNNKQQKIKRTSKAIRKLKQRYRYSGTYQWSLTAPMRCNQDNQREYEERCFRQIAHHLLHQNNNSNAECSRMLTTNNPIDLCQRSGGYFSKLESELLSKIDPKNVQRSCTVDTKGQTKIKLKKTPKPSS</sequence>
<feature type="compositionally biased region" description="Basic residues" evidence="1">
    <location>
        <begin position="755"/>
        <end position="767"/>
    </location>
</feature>
<dbReference type="PANTHER" id="PTHR20946:SF0">
    <property type="entry name" value="SANT AND BTB DOMAIN REGULATOR OF CLASS SWITCH RECOMBINATION"/>
    <property type="match status" value="1"/>
</dbReference>
<proteinExistence type="predicted"/>
<dbReference type="Pfam" id="PF11822">
    <property type="entry name" value="BTB_SANBR"/>
    <property type="match status" value="1"/>
</dbReference>
<keyword evidence="3" id="KW-1185">Reference proteome</keyword>
<feature type="domain" description="SANT and BTB" evidence="2">
    <location>
        <begin position="168"/>
        <end position="265"/>
    </location>
</feature>
<dbReference type="PANTHER" id="PTHR20946">
    <property type="entry name" value="SANT AND BTB DOMAIN REGULATOR OF CLASS SWITCH RECOMBINATION"/>
    <property type="match status" value="1"/>
</dbReference>
<evidence type="ECO:0000259" key="2">
    <source>
        <dbReference type="Pfam" id="PF11822"/>
    </source>
</evidence>
<dbReference type="InterPro" id="IPR021777">
    <property type="entry name" value="SANBR_BTB"/>
</dbReference>
<protein>
    <submittedName>
        <fullName evidence="4">LOW QUALITY PROTEIN: uncharacterized protein KIAA1841 homolog</fullName>
    </submittedName>
</protein>
<evidence type="ECO:0000256" key="1">
    <source>
        <dbReference type="SAM" id="MobiDB-lite"/>
    </source>
</evidence>